<dbReference type="EMBL" id="GBRH01281110">
    <property type="protein sequence ID" value="JAD16785.1"/>
    <property type="molecule type" value="Transcribed_RNA"/>
</dbReference>
<name>A0A0A8XVU0_ARUDO</name>
<proteinExistence type="predicted"/>
<reference evidence="1" key="2">
    <citation type="journal article" date="2015" name="Data Brief">
        <title>Shoot transcriptome of the giant reed, Arundo donax.</title>
        <authorList>
            <person name="Barrero R.A."/>
            <person name="Guerrero F.D."/>
            <person name="Moolhuijzen P."/>
            <person name="Goolsby J.A."/>
            <person name="Tidwell J."/>
            <person name="Bellgard S.E."/>
            <person name="Bellgard M.I."/>
        </authorList>
    </citation>
    <scope>NUCLEOTIDE SEQUENCE</scope>
    <source>
        <tissue evidence="1">Shoot tissue taken approximately 20 cm above the soil surface</tissue>
    </source>
</reference>
<dbReference type="AlphaFoldDB" id="A0A0A8XVU0"/>
<accession>A0A0A8XVU0</accession>
<protein>
    <submittedName>
        <fullName evidence="1">Uncharacterized protein</fullName>
    </submittedName>
</protein>
<sequence length="68" mass="7555">MLLTCFRSIKVSSITGQKFKSLSALSALKAMSSLVDACHHPPVCVLPSWISVHSVHSVQYQMYFKTLD</sequence>
<evidence type="ECO:0000313" key="1">
    <source>
        <dbReference type="EMBL" id="JAD16785.1"/>
    </source>
</evidence>
<organism evidence="1">
    <name type="scientific">Arundo donax</name>
    <name type="common">Giant reed</name>
    <name type="synonym">Donax arundinaceus</name>
    <dbReference type="NCBI Taxonomy" id="35708"/>
    <lineage>
        <taxon>Eukaryota</taxon>
        <taxon>Viridiplantae</taxon>
        <taxon>Streptophyta</taxon>
        <taxon>Embryophyta</taxon>
        <taxon>Tracheophyta</taxon>
        <taxon>Spermatophyta</taxon>
        <taxon>Magnoliopsida</taxon>
        <taxon>Liliopsida</taxon>
        <taxon>Poales</taxon>
        <taxon>Poaceae</taxon>
        <taxon>PACMAD clade</taxon>
        <taxon>Arundinoideae</taxon>
        <taxon>Arundineae</taxon>
        <taxon>Arundo</taxon>
    </lineage>
</organism>
<reference evidence="1" key="1">
    <citation type="submission" date="2014-09" db="EMBL/GenBank/DDBJ databases">
        <authorList>
            <person name="Magalhaes I.L.F."/>
            <person name="Oliveira U."/>
            <person name="Santos F.R."/>
            <person name="Vidigal T.H.D.A."/>
            <person name="Brescovit A.D."/>
            <person name="Santos A.J."/>
        </authorList>
    </citation>
    <scope>NUCLEOTIDE SEQUENCE</scope>
    <source>
        <tissue evidence="1">Shoot tissue taken approximately 20 cm above the soil surface</tissue>
    </source>
</reference>